<dbReference type="RefSeq" id="WP_170864885.1">
    <property type="nucleotide sequence ID" value="NZ_FODV01000016.1"/>
</dbReference>
<feature type="domain" description="DNA2/NAM7 helicase-like C-terminal" evidence="1">
    <location>
        <begin position="3"/>
        <end position="69"/>
    </location>
</feature>
<name>A0A1H8VG13_9EURY</name>
<evidence type="ECO:0000313" key="3">
    <source>
        <dbReference type="Proteomes" id="UP000199126"/>
    </source>
</evidence>
<reference evidence="3" key="1">
    <citation type="submission" date="2016-10" db="EMBL/GenBank/DDBJ databases">
        <authorList>
            <person name="Varghese N."/>
            <person name="Submissions S."/>
        </authorList>
    </citation>
    <scope>NUCLEOTIDE SEQUENCE [LARGE SCALE GENOMIC DNA]</scope>
    <source>
        <strain evidence="3">CGMCC 1.10121</strain>
    </source>
</reference>
<accession>A0A1H8VG13</accession>
<proteinExistence type="predicted"/>
<sequence>MRRRLQNQSDLTVDTVERFQGGERDVMVLAMTAANQGYVNQQNEFLLDATRFNVGASRMKQKLFIIVSKSVFRAASDDPKKYEQQKAWKKLYQAMVANQEPAATTTVSPMMVTELEQDVSVKVYTGFEDSS</sequence>
<organism evidence="2 3">
    <name type="scientific">Halogranum amylolyticum</name>
    <dbReference type="NCBI Taxonomy" id="660520"/>
    <lineage>
        <taxon>Archaea</taxon>
        <taxon>Methanobacteriati</taxon>
        <taxon>Methanobacteriota</taxon>
        <taxon>Stenosarchaea group</taxon>
        <taxon>Halobacteria</taxon>
        <taxon>Halobacteriales</taxon>
        <taxon>Haloferacaceae</taxon>
    </lineage>
</organism>
<evidence type="ECO:0000259" key="1">
    <source>
        <dbReference type="Pfam" id="PF13087"/>
    </source>
</evidence>
<protein>
    <submittedName>
        <fullName evidence="2">AAA domain-containing protein</fullName>
    </submittedName>
</protein>
<gene>
    <name evidence="2" type="ORF">SAMN04487948_11651</name>
</gene>
<dbReference type="InterPro" id="IPR041679">
    <property type="entry name" value="DNA2/NAM7-like_C"/>
</dbReference>
<dbReference type="EMBL" id="FODV01000016">
    <property type="protein sequence ID" value="SEP14147.1"/>
    <property type="molecule type" value="Genomic_DNA"/>
</dbReference>
<dbReference type="AlphaFoldDB" id="A0A1H8VG13"/>
<evidence type="ECO:0000313" key="2">
    <source>
        <dbReference type="EMBL" id="SEP14147.1"/>
    </source>
</evidence>
<dbReference type="Pfam" id="PF13087">
    <property type="entry name" value="AAA_12"/>
    <property type="match status" value="1"/>
</dbReference>
<dbReference type="InterPro" id="IPR027417">
    <property type="entry name" value="P-loop_NTPase"/>
</dbReference>
<keyword evidence="3" id="KW-1185">Reference proteome</keyword>
<dbReference type="Proteomes" id="UP000199126">
    <property type="component" value="Unassembled WGS sequence"/>
</dbReference>
<dbReference type="OrthoDB" id="45637at2157"/>
<dbReference type="Gene3D" id="3.40.50.300">
    <property type="entry name" value="P-loop containing nucleotide triphosphate hydrolases"/>
    <property type="match status" value="1"/>
</dbReference>